<dbReference type="EMBL" id="BSXS01014245">
    <property type="protein sequence ID" value="GMF05178.1"/>
    <property type="molecule type" value="Genomic_DNA"/>
</dbReference>
<sequence length="196" mass="22334">MIQHHQQTQVGLLSLASCLGRLVTGLAADTFYHFRMPTLLLLYVPALMVITSQIFGFVFSSIDVIWLLSVFVGFGYGSIYAAGPIIVSELWGIEKFSFHWGLINMSPIVCNMLFSSMFAKNYDQHTRVQKINVGDDDEGAGHVVEVAVCNFKQYCYNGTYKITFFISLIPVVLVSVMIFKELLRRYRRRQFHNSKL</sequence>
<evidence type="ECO:0000313" key="1">
    <source>
        <dbReference type="EMBL" id="GMF05178.1"/>
    </source>
</evidence>
<protein>
    <submittedName>
        <fullName evidence="1">Unnamed protein product</fullName>
    </submittedName>
</protein>
<name>A0ACB5U8U2_AMBMO</name>
<reference evidence="1" key="1">
    <citation type="submission" date="2023-04" db="EMBL/GenBank/DDBJ databases">
        <title>Ambrosiozyma monospora NBRC 10751.</title>
        <authorList>
            <person name="Ichikawa N."/>
            <person name="Sato H."/>
            <person name="Tonouchi N."/>
        </authorList>
    </citation>
    <scope>NUCLEOTIDE SEQUENCE</scope>
    <source>
        <strain evidence="1">NBRC 10751</strain>
    </source>
</reference>
<dbReference type="Proteomes" id="UP001165064">
    <property type="component" value="Unassembled WGS sequence"/>
</dbReference>
<accession>A0ACB5U8U2</accession>
<comment type="caution">
    <text evidence="1">The sequence shown here is derived from an EMBL/GenBank/DDBJ whole genome shotgun (WGS) entry which is preliminary data.</text>
</comment>
<keyword evidence="2" id="KW-1185">Reference proteome</keyword>
<organism evidence="1 2">
    <name type="scientific">Ambrosiozyma monospora</name>
    <name type="common">Yeast</name>
    <name type="synonym">Endomycopsis monosporus</name>
    <dbReference type="NCBI Taxonomy" id="43982"/>
    <lineage>
        <taxon>Eukaryota</taxon>
        <taxon>Fungi</taxon>
        <taxon>Dikarya</taxon>
        <taxon>Ascomycota</taxon>
        <taxon>Saccharomycotina</taxon>
        <taxon>Pichiomycetes</taxon>
        <taxon>Pichiales</taxon>
        <taxon>Pichiaceae</taxon>
        <taxon>Ambrosiozyma</taxon>
    </lineage>
</organism>
<evidence type="ECO:0000313" key="2">
    <source>
        <dbReference type="Proteomes" id="UP001165064"/>
    </source>
</evidence>
<gene>
    <name evidence="1" type="ORF">Amon02_001224200</name>
</gene>
<proteinExistence type="predicted"/>